<proteinExistence type="predicted"/>
<evidence type="ECO:0000313" key="1">
    <source>
        <dbReference type="EMBL" id="JAE03359.1"/>
    </source>
</evidence>
<protein>
    <submittedName>
        <fullName evidence="1">Uncharacterized protein</fullName>
    </submittedName>
</protein>
<dbReference type="AlphaFoldDB" id="A0A0A9V2R4"/>
<reference evidence="1" key="2">
    <citation type="journal article" date="2015" name="Data Brief">
        <title>Shoot transcriptome of the giant reed, Arundo donax.</title>
        <authorList>
            <person name="Barrero R.A."/>
            <person name="Guerrero F.D."/>
            <person name="Moolhuijzen P."/>
            <person name="Goolsby J.A."/>
            <person name="Tidwell J."/>
            <person name="Bellgard S.E."/>
            <person name="Bellgard M.I."/>
        </authorList>
    </citation>
    <scope>NUCLEOTIDE SEQUENCE</scope>
    <source>
        <tissue evidence="1">Shoot tissue taken approximately 20 cm above the soil surface</tissue>
    </source>
</reference>
<accession>A0A0A9V2R4</accession>
<organism evidence="1">
    <name type="scientific">Arundo donax</name>
    <name type="common">Giant reed</name>
    <name type="synonym">Donax arundinaceus</name>
    <dbReference type="NCBI Taxonomy" id="35708"/>
    <lineage>
        <taxon>Eukaryota</taxon>
        <taxon>Viridiplantae</taxon>
        <taxon>Streptophyta</taxon>
        <taxon>Embryophyta</taxon>
        <taxon>Tracheophyta</taxon>
        <taxon>Spermatophyta</taxon>
        <taxon>Magnoliopsida</taxon>
        <taxon>Liliopsida</taxon>
        <taxon>Poales</taxon>
        <taxon>Poaceae</taxon>
        <taxon>PACMAD clade</taxon>
        <taxon>Arundinoideae</taxon>
        <taxon>Arundineae</taxon>
        <taxon>Arundo</taxon>
    </lineage>
</organism>
<name>A0A0A9V2R4_ARUDO</name>
<sequence length="72" mass="8433">MSHQFVVEQAAITVKPTRCRTDLVNFLVCSLLKKGLQPTKMQSIFVSCFWFRKLTAMERESSQFFWLVKSTQ</sequence>
<dbReference type="EMBL" id="GBRH01194537">
    <property type="protein sequence ID" value="JAE03359.1"/>
    <property type="molecule type" value="Transcribed_RNA"/>
</dbReference>
<reference evidence="1" key="1">
    <citation type="submission" date="2014-09" db="EMBL/GenBank/DDBJ databases">
        <authorList>
            <person name="Magalhaes I.L.F."/>
            <person name="Oliveira U."/>
            <person name="Santos F.R."/>
            <person name="Vidigal T.H.D.A."/>
            <person name="Brescovit A.D."/>
            <person name="Santos A.J."/>
        </authorList>
    </citation>
    <scope>NUCLEOTIDE SEQUENCE</scope>
    <source>
        <tissue evidence="1">Shoot tissue taken approximately 20 cm above the soil surface</tissue>
    </source>
</reference>